<accession>A0ABN8PFY8</accession>
<feature type="compositionally biased region" description="Basic and acidic residues" evidence="1">
    <location>
        <begin position="9"/>
        <end position="25"/>
    </location>
</feature>
<reference evidence="2 3" key="1">
    <citation type="submission" date="2022-05" db="EMBL/GenBank/DDBJ databases">
        <authorList>
            <consortium name="Genoscope - CEA"/>
            <person name="William W."/>
        </authorList>
    </citation>
    <scope>NUCLEOTIDE SEQUENCE [LARGE SCALE GENOMIC DNA]</scope>
</reference>
<dbReference type="PANTHER" id="PTHR14389:SF3">
    <property type="entry name" value="PROTEIN FAM111A-LIKE"/>
    <property type="match status" value="1"/>
</dbReference>
<dbReference type="SUPFAM" id="SSF50494">
    <property type="entry name" value="Trypsin-like serine proteases"/>
    <property type="match status" value="1"/>
</dbReference>
<dbReference type="Pfam" id="PF13365">
    <property type="entry name" value="Trypsin_2"/>
    <property type="match status" value="1"/>
</dbReference>
<keyword evidence="3" id="KW-1185">Reference proteome</keyword>
<evidence type="ECO:0008006" key="4">
    <source>
        <dbReference type="Google" id="ProtNLM"/>
    </source>
</evidence>
<sequence length="614" mass="69723">MDSGYPDESNAHSRNDSPDEEEKQKSSRSVLKKKLYKVSFPGYSSMETQSCESLGQETVRNLVERIFNESGNKRLKPPFENMLFYNANNECLNVGLPVGVLSNEETYKCSFENDLKFHPSDLCRLYAVKDFSMDWTLGYFLVSFSEGEIASDVSEFSKIIKTKMKVDFFNDETIFEALVRDKRFKEEKLRYCKALNCDQGQISLSFQASDIQGKCIEIFPLEEEDTALPEDVPPRPQPDPSATTASITQSKIKQESTSVTSSSTPSSLTPVDSSTPLTGTFVKTGEKSGPSIEITRCTIDTKHKELTFKNEKELIKQHVKFEQFALKQGCRTYVCDLEELTKIAESVGAILALGNAKQPLLFGTCFRIGTVYIITSYHVIDNIFKRQVPKNAVFVDFNFKKADESHRERRSIDRVLMGSEELDYAILKMKESEDVLPPCIFSHGVSIMNPDNSDWTKLDGLPLRLIGHPDGEPKQIDLRCTVDKRPQDSLKLYVENIRKGEPDEEAKKECLNIKDKNRGRYQTSEFFHGSSGSPGIVRQHGRKWLVFLHCGGSKNIRNEFFIEQGVLLTEIYKDVDKQIEDAQRNPYEANNPLKDIKLEDIFGSVDSEPEEIFS</sequence>
<protein>
    <recommendedName>
        <fullName evidence="4">Protein FAM111A</fullName>
    </recommendedName>
</protein>
<comment type="caution">
    <text evidence="2">The sequence shown here is derived from an EMBL/GenBank/DDBJ whole genome shotgun (WGS) entry which is preliminary data.</text>
</comment>
<name>A0ABN8PFY8_9CNID</name>
<dbReference type="Proteomes" id="UP001159427">
    <property type="component" value="Unassembled WGS sequence"/>
</dbReference>
<gene>
    <name evidence="2" type="ORF">PEVE_00042685</name>
</gene>
<evidence type="ECO:0000256" key="1">
    <source>
        <dbReference type="SAM" id="MobiDB-lite"/>
    </source>
</evidence>
<evidence type="ECO:0000313" key="2">
    <source>
        <dbReference type="EMBL" id="CAH3143019.1"/>
    </source>
</evidence>
<dbReference type="InterPro" id="IPR009003">
    <property type="entry name" value="Peptidase_S1_PA"/>
</dbReference>
<feature type="compositionally biased region" description="Low complexity" evidence="1">
    <location>
        <begin position="256"/>
        <end position="278"/>
    </location>
</feature>
<feature type="compositionally biased region" description="Polar residues" evidence="1">
    <location>
        <begin position="241"/>
        <end position="251"/>
    </location>
</feature>
<evidence type="ECO:0000313" key="3">
    <source>
        <dbReference type="Proteomes" id="UP001159427"/>
    </source>
</evidence>
<organism evidence="2 3">
    <name type="scientific">Porites evermanni</name>
    <dbReference type="NCBI Taxonomy" id="104178"/>
    <lineage>
        <taxon>Eukaryota</taxon>
        <taxon>Metazoa</taxon>
        <taxon>Cnidaria</taxon>
        <taxon>Anthozoa</taxon>
        <taxon>Hexacorallia</taxon>
        <taxon>Scleractinia</taxon>
        <taxon>Fungiina</taxon>
        <taxon>Poritidae</taxon>
        <taxon>Porites</taxon>
    </lineage>
</organism>
<feature type="region of interest" description="Disordered" evidence="1">
    <location>
        <begin position="227"/>
        <end position="288"/>
    </location>
</feature>
<feature type="region of interest" description="Disordered" evidence="1">
    <location>
        <begin position="1"/>
        <end position="30"/>
    </location>
</feature>
<dbReference type="EMBL" id="CALNXI010000846">
    <property type="protein sequence ID" value="CAH3143019.1"/>
    <property type="molecule type" value="Genomic_DNA"/>
</dbReference>
<dbReference type="PANTHER" id="PTHR14389">
    <property type="entry name" value="SI:CH1073-475A24.1"/>
    <property type="match status" value="1"/>
</dbReference>
<proteinExistence type="predicted"/>